<dbReference type="PANTHER" id="PTHR10961:SF7">
    <property type="entry name" value="FAD DEPENDENT OXIDOREDUCTASE DOMAIN-CONTAINING PROTEIN"/>
    <property type="match status" value="1"/>
</dbReference>
<protein>
    <submittedName>
        <fullName evidence="6">N-methyl-L-tryptophan oxidase</fullName>
        <ecNumber evidence="6">1.5.3.2</ecNumber>
    </submittedName>
</protein>
<reference evidence="6 7" key="1">
    <citation type="submission" date="2021-05" db="EMBL/GenBank/DDBJ databases">
        <title>Novel Bacillus species.</title>
        <authorList>
            <person name="Liu G."/>
        </authorList>
    </citation>
    <scope>NUCLEOTIDE SEQUENCE [LARGE SCALE GENOMIC DNA]</scope>
    <source>
        <strain evidence="6 7">FJAT-49732</strain>
    </source>
</reference>
<dbReference type="Proteomes" id="UP000682713">
    <property type="component" value="Unassembled WGS sequence"/>
</dbReference>
<evidence type="ECO:0000313" key="6">
    <source>
        <dbReference type="EMBL" id="MBS4200198.1"/>
    </source>
</evidence>
<keyword evidence="3" id="KW-0274">FAD</keyword>
<feature type="domain" description="FAD dependent oxidoreductase" evidence="5">
    <location>
        <begin position="8"/>
        <end position="358"/>
    </location>
</feature>
<dbReference type="EC" id="1.5.3.2" evidence="6"/>
<dbReference type="SUPFAM" id="SSF54373">
    <property type="entry name" value="FAD-linked reductases, C-terminal domain"/>
    <property type="match status" value="1"/>
</dbReference>
<keyword evidence="2" id="KW-0285">Flavoprotein</keyword>
<dbReference type="AlphaFoldDB" id="A0A942TMR5"/>
<dbReference type="GO" id="GO:0050660">
    <property type="term" value="F:flavin adenine dinucleotide binding"/>
    <property type="evidence" value="ECO:0007669"/>
    <property type="project" value="InterPro"/>
</dbReference>
<dbReference type="PANTHER" id="PTHR10961">
    <property type="entry name" value="PEROXISOMAL SARCOSINE OXIDASE"/>
    <property type="match status" value="1"/>
</dbReference>
<dbReference type="NCBIfam" id="NF008425">
    <property type="entry name" value="PRK11259.1"/>
    <property type="match status" value="1"/>
</dbReference>
<dbReference type="EMBL" id="JAGYPJ010000001">
    <property type="protein sequence ID" value="MBS4200198.1"/>
    <property type="molecule type" value="Genomic_DNA"/>
</dbReference>
<keyword evidence="4 6" id="KW-0560">Oxidoreductase</keyword>
<keyword evidence="7" id="KW-1185">Reference proteome</keyword>
<evidence type="ECO:0000256" key="1">
    <source>
        <dbReference type="ARBA" id="ARBA00001974"/>
    </source>
</evidence>
<dbReference type="Gene3D" id="3.30.9.10">
    <property type="entry name" value="D-Amino Acid Oxidase, subunit A, domain 2"/>
    <property type="match status" value="1"/>
</dbReference>
<dbReference type="InterPro" id="IPR006076">
    <property type="entry name" value="FAD-dep_OxRdtase"/>
</dbReference>
<proteinExistence type="predicted"/>
<dbReference type="Pfam" id="PF01266">
    <property type="entry name" value="DAO"/>
    <property type="match status" value="1"/>
</dbReference>
<evidence type="ECO:0000256" key="3">
    <source>
        <dbReference type="ARBA" id="ARBA00022827"/>
    </source>
</evidence>
<gene>
    <name evidence="6" type="primary">solA</name>
    <name evidence="6" type="ORF">KHA93_11205</name>
</gene>
<comment type="caution">
    <text evidence="6">The sequence shown here is derived from an EMBL/GenBank/DDBJ whole genome shotgun (WGS) entry which is preliminary data.</text>
</comment>
<comment type="cofactor">
    <cofactor evidence="1">
        <name>FAD</name>
        <dbReference type="ChEBI" id="CHEBI:57692"/>
    </cofactor>
</comment>
<dbReference type="GO" id="GO:0050131">
    <property type="term" value="F:N-methyl-L-amino-acid oxidase activity"/>
    <property type="evidence" value="ECO:0007669"/>
    <property type="project" value="UniProtKB-EC"/>
</dbReference>
<dbReference type="GO" id="GO:0008115">
    <property type="term" value="F:sarcosine oxidase activity"/>
    <property type="evidence" value="ECO:0007669"/>
    <property type="project" value="TreeGrafter"/>
</dbReference>
<evidence type="ECO:0000259" key="5">
    <source>
        <dbReference type="Pfam" id="PF01266"/>
    </source>
</evidence>
<dbReference type="Gene3D" id="3.50.50.60">
    <property type="entry name" value="FAD/NAD(P)-binding domain"/>
    <property type="match status" value="1"/>
</dbReference>
<name>A0A942TMR5_9BACI</name>
<dbReference type="SUPFAM" id="SSF51905">
    <property type="entry name" value="FAD/NAD(P)-binding domain"/>
    <property type="match status" value="1"/>
</dbReference>
<sequence length="379" mass="42282">MSKQLEWDVAVIGLGSMGSFAFWQLARMGVNVVGFDRYRPGHDKGAGHGETRIFRTAYGEGVEYVPLLKEARSLWRELEAETGAELYTENGGTMFGPKDDIFIKTVEESVHTFNLPHKKYSGTEAKKVYPQINFKENQVAIFEEYAGYLKPELSIEIAVNRGEELGGTVFTDSPVKSIQADEDGVTIFCEDKQFRAKKVIVSSGGWTSHLLPDLKLPLSLERQVLVWYEANNPEQFTSEKFPIFSRMKDGIGFYGFPTVDGKTVKVALHHGGQIVNHPDEVDREIHESDVDPVTEKVKEYFPDLIPVPVKAKTCFYTNTPDEHFILGPAPGLPNVTLLGPMAGHGFKFAPIMGKIAAEIATDKTPTLEISMFDPSRFNK</sequence>
<accession>A0A942TMR5</accession>
<evidence type="ECO:0000256" key="4">
    <source>
        <dbReference type="ARBA" id="ARBA00023002"/>
    </source>
</evidence>
<organism evidence="6 7">
    <name type="scientific">Lederbergia citrisecunda</name>
    <dbReference type="NCBI Taxonomy" id="2833583"/>
    <lineage>
        <taxon>Bacteria</taxon>
        <taxon>Bacillati</taxon>
        <taxon>Bacillota</taxon>
        <taxon>Bacilli</taxon>
        <taxon>Bacillales</taxon>
        <taxon>Bacillaceae</taxon>
        <taxon>Lederbergia</taxon>
    </lineage>
</organism>
<dbReference type="InterPro" id="IPR045170">
    <property type="entry name" value="MTOX"/>
</dbReference>
<evidence type="ECO:0000313" key="7">
    <source>
        <dbReference type="Proteomes" id="UP000682713"/>
    </source>
</evidence>
<dbReference type="InterPro" id="IPR036188">
    <property type="entry name" value="FAD/NAD-bd_sf"/>
</dbReference>
<dbReference type="RefSeq" id="WP_213110798.1">
    <property type="nucleotide sequence ID" value="NZ_JAGYPJ010000001.1"/>
</dbReference>
<evidence type="ECO:0000256" key="2">
    <source>
        <dbReference type="ARBA" id="ARBA00022630"/>
    </source>
</evidence>